<reference evidence="2" key="1">
    <citation type="journal article" date="2019" name="Environ. Microbiol.">
        <title>Fungal ecological strategies reflected in gene transcription - a case study of two litter decomposers.</title>
        <authorList>
            <person name="Barbi F."/>
            <person name="Kohler A."/>
            <person name="Barry K."/>
            <person name="Baskaran P."/>
            <person name="Daum C."/>
            <person name="Fauchery L."/>
            <person name="Ihrmark K."/>
            <person name="Kuo A."/>
            <person name="LaButti K."/>
            <person name="Lipzen A."/>
            <person name="Morin E."/>
            <person name="Grigoriev I.V."/>
            <person name="Henrissat B."/>
            <person name="Lindahl B."/>
            <person name="Martin F."/>
        </authorList>
    </citation>
    <scope>NUCLEOTIDE SEQUENCE</scope>
    <source>
        <strain evidence="2">JB14</strain>
    </source>
</reference>
<protein>
    <submittedName>
        <fullName evidence="2">Uncharacterized protein</fullName>
    </submittedName>
</protein>
<dbReference type="AlphaFoldDB" id="A0A6A4IV42"/>
<feature type="compositionally biased region" description="Polar residues" evidence="1">
    <location>
        <begin position="253"/>
        <end position="287"/>
    </location>
</feature>
<feature type="compositionally biased region" description="Low complexity" evidence="1">
    <location>
        <begin position="350"/>
        <end position="366"/>
    </location>
</feature>
<dbReference type="EMBL" id="ML769383">
    <property type="protein sequence ID" value="KAE9411334.1"/>
    <property type="molecule type" value="Genomic_DNA"/>
</dbReference>
<feature type="compositionally biased region" description="Low complexity" evidence="1">
    <location>
        <begin position="332"/>
        <end position="342"/>
    </location>
</feature>
<feature type="compositionally biased region" description="Polar residues" evidence="1">
    <location>
        <begin position="411"/>
        <end position="432"/>
    </location>
</feature>
<feature type="compositionally biased region" description="Low complexity" evidence="1">
    <location>
        <begin position="295"/>
        <end position="323"/>
    </location>
</feature>
<evidence type="ECO:0000256" key="1">
    <source>
        <dbReference type="SAM" id="MobiDB-lite"/>
    </source>
</evidence>
<name>A0A6A4IV42_9AGAR</name>
<accession>A0A6A4IV42</accession>
<sequence length="487" mass="53161">MDYYISPSSSDQELDNWGISLQSSYFPVSSARYTPWSTEQFIQASKKRHEPSALQPVPTKRTVESPKESLIHEGLLRENDRLLYTVKHSSVLLALNHARATWTLPNALDSRVRAILALETFLNPFDPVHWLFWSNELAQESAKLVQRHLDRTVYHLFSWSILDWKFRLSGIHSKQLPQILCQKPWYDALVCTTFIQDSPARGPVLRKRKAPSNSRTSSLNDTSEQADEPPAKRSRLLRARPSRKAAADPSLIIPNSESSPDGSITLANDATPATSFLLQPSSSSNAPVLSKRSSSRMMHAASRSVRASSPTSATSSPSALSVALPPPELPHTRSSSRLSARTLVDDVRDSSPSSSTTVADSSTSSTKGKQKAIDEGEADPGVADILLEDDACSVANSFNDEDISLPRLTRSRTGATPSAKNEAVSSVPQRSQVGRKSRANSALSHPSEKLGRIVARSVAATVAEKSVTPDAVTPAPRKGKKTKKSRK</sequence>
<dbReference type="Proteomes" id="UP000799118">
    <property type="component" value="Unassembled WGS sequence"/>
</dbReference>
<feature type="compositionally biased region" description="Basic residues" evidence="1">
    <location>
        <begin position="232"/>
        <end position="243"/>
    </location>
</feature>
<feature type="compositionally biased region" description="Polar residues" evidence="1">
    <location>
        <begin position="211"/>
        <end position="223"/>
    </location>
</feature>
<keyword evidence="3" id="KW-1185">Reference proteome</keyword>
<feature type="compositionally biased region" description="Basic residues" evidence="1">
    <location>
        <begin position="477"/>
        <end position="487"/>
    </location>
</feature>
<feature type="region of interest" description="Disordered" evidence="1">
    <location>
        <begin position="408"/>
        <end position="487"/>
    </location>
</feature>
<proteinExistence type="predicted"/>
<dbReference type="OrthoDB" id="2944913at2759"/>
<organism evidence="2 3">
    <name type="scientific">Gymnopus androsaceus JB14</name>
    <dbReference type="NCBI Taxonomy" id="1447944"/>
    <lineage>
        <taxon>Eukaryota</taxon>
        <taxon>Fungi</taxon>
        <taxon>Dikarya</taxon>
        <taxon>Basidiomycota</taxon>
        <taxon>Agaricomycotina</taxon>
        <taxon>Agaricomycetes</taxon>
        <taxon>Agaricomycetidae</taxon>
        <taxon>Agaricales</taxon>
        <taxon>Marasmiineae</taxon>
        <taxon>Omphalotaceae</taxon>
        <taxon>Gymnopus</taxon>
    </lineage>
</organism>
<evidence type="ECO:0000313" key="2">
    <source>
        <dbReference type="EMBL" id="KAE9411334.1"/>
    </source>
</evidence>
<feature type="region of interest" description="Disordered" evidence="1">
    <location>
        <begin position="202"/>
        <end position="376"/>
    </location>
</feature>
<gene>
    <name evidence="2" type="ORF">BT96DRAFT_968820</name>
</gene>
<evidence type="ECO:0000313" key="3">
    <source>
        <dbReference type="Proteomes" id="UP000799118"/>
    </source>
</evidence>